<reference evidence="1" key="1">
    <citation type="submission" date="2018-12" db="EMBL/GenBank/DDBJ databases">
        <authorList>
            <person name="Will S."/>
            <person name="Neumann-Schaal M."/>
            <person name="Henke P."/>
        </authorList>
    </citation>
    <scope>NUCLEOTIDE SEQUENCE</scope>
    <source>
        <strain evidence="1">PCC 7102</strain>
    </source>
</reference>
<protein>
    <submittedName>
        <fullName evidence="1">Uncharacterized protein</fullName>
    </submittedName>
</protein>
<dbReference type="RefSeq" id="WP_127081316.1">
    <property type="nucleotide sequence ID" value="NZ_RSCL01000006.1"/>
</dbReference>
<dbReference type="Proteomes" id="UP000271624">
    <property type="component" value="Unassembled WGS sequence"/>
</dbReference>
<name>A0A3S1CM69_9CYAN</name>
<reference evidence="1" key="2">
    <citation type="journal article" date="2019" name="Genome Biol. Evol.">
        <title>Day and night: Metabolic profiles and evolutionary relationships of six axenic non-marine cyanobacteria.</title>
        <authorList>
            <person name="Will S.E."/>
            <person name="Henke P."/>
            <person name="Boedeker C."/>
            <person name="Huang S."/>
            <person name="Brinkmann H."/>
            <person name="Rohde M."/>
            <person name="Jarek M."/>
            <person name="Friedl T."/>
            <person name="Seufert S."/>
            <person name="Schumacher M."/>
            <person name="Overmann J."/>
            <person name="Neumann-Schaal M."/>
            <person name="Petersen J."/>
        </authorList>
    </citation>
    <scope>NUCLEOTIDE SEQUENCE [LARGE SCALE GENOMIC DNA]</scope>
    <source>
        <strain evidence="1">PCC 7102</strain>
    </source>
</reference>
<dbReference type="AlphaFoldDB" id="A0A3S1CM69"/>
<accession>A0A3S1CM69</accession>
<proteinExistence type="predicted"/>
<comment type="caution">
    <text evidence="1">The sequence shown here is derived from an EMBL/GenBank/DDBJ whole genome shotgun (WGS) entry which is preliminary data.</text>
</comment>
<evidence type="ECO:0000313" key="1">
    <source>
        <dbReference type="EMBL" id="RUT06511.1"/>
    </source>
</evidence>
<evidence type="ECO:0000313" key="2">
    <source>
        <dbReference type="Proteomes" id="UP000271624"/>
    </source>
</evidence>
<dbReference type="EMBL" id="RSCL01000006">
    <property type="protein sequence ID" value="RUT06511.1"/>
    <property type="molecule type" value="Genomic_DNA"/>
</dbReference>
<gene>
    <name evidence="1" type="ORF">DSM106972_027680</name>
</gene>
<keyword evidence="2" id="KW-1185">Reference proteome</keyword>
<dbReference type="OrthoDB" id="8447555at2"/>
<sequence length="222" mass="24585">MIQQEWLIDETVPLAVSRGATRESVSIPEPTNLAVKLQDIFIWDTKKWFGDAEMRLDALVVHGCATPGEQTSIYTPQTFRFPGVKNNDRLPTGENGLLIFYGQAQHFLDIFITVSRNRQDSDDLATLLKEQLPSTEFQGAAATLLGLAIAAPQVASVTGALGAASVIGNLTYQVLRKVTGDTVGLYRTSWLQNRDNFGIGRHPQNGSHHVKDLSFWYEILQE</sequence>
<organism evidence="1 2">
    <name type="scientific">Dulcicalothrix desertica PCC 7102</name>
    <dbReference type="NCBI Taxonomy" id="232991"/>
    <lineage>
        <taxon>Bacteria</taxon>
        <taxon>Bacillati</taxon>
        <taxon>Cyanobacteriota</taxon>
        <taxon>Cyanophyceae</taxon>
        <taxon>Nostocales</taxon>
        <taxon>Calotrichaceae</taxon>
        <taxon>Dulcicalothrix</taxon>
    </lineage>
</organism>